<keyword evidence="6" id="KW-0675">Receptor</keyword>
<dbReference type="SUPFAM" id="SSF52058">
    <property type="entry name" value="L domain-like"/>
    <property type="match status" value="1"/>
</dbReference>
<organism evidence="6 7">
    <name type="scientific">Trifolium pratense</name>
    <name type="common">Red clover</name>
    <dbReference type="NCBI Taxonomy" id="57577"/>
    <lineage>
        <taxon>Eukaryota</taxon>
        <taxon>Viridiplantae</taxon>
        <taxon>Streptophyta</taxon>
        <taxon>Embryophyta</taxon>
        <taxon>Tracheophyta</taxon>
        <taxon>Spermatophyta</taxon>
        <taxon>Magnoliopsida</taxon>
        <taxon>eudicotyledons</taxon>
        <taxon>Gunneridae</taxon>
        <taxon>Pentapetalae</taxon>
        <taxon>rosids</taxon>
        <taxon>fabids</taxon>
        <taxon>Fabales</taxon>
        <taxon>Fabaceae</taxon>
        <taxon>Papilionoideae</taxon>
        <taxon>50 kb inversion clade</taxon>
        <taxon>NPAAA clade</taxon>
        <taxon>Hologalegina</taxon>
        <taxon>IRL clade</taxon>
        <taxon>Trifolieae</taxon>
        <taxon>Trifolium</taxon>
    </lineage>
</organism>
<dbReference type="InterPro" id="IPR032675">
    <property type="entry name" value="LRR_dom_sf"/>
</dbReference>
<evidence type="ECO:0000256" key="5">
    <source>
        <dbReference type="ARBA" id="ARBA00023180"/>
    </source>
</evidence>
<dbReference type="STRING" id="57577.A0A2K3KP70"/>
<gene>
    <name evidence="6" type="ORF">L195_g055974</name>
</gene>
<accession>A0A2K3KP70</accession>
<evidence type="ECO:0000256" key="2">
    <source>
        <dbReference type="ARBA" id="ARBA00022729"/>
    </source>
</evidence>
<proteinExistence type="predicted"/>
<keyword evidence="2" id="KW-0732">Signal</keyword>
<feature type="non-terminal residue" evidence="6">
    <location>
        <position position="1"/>
    </location>
</feature>
<dbReference type="PANTHER" id="PTHR45974">
    <property type="entry name" value="RECEPTOR-LIKE PROTEIN 55"/>
    <property type="match status" value="1"/>
</dbReference>
<dbReference type="GO" id="GO:0016020">
    <property type="term" value="C:membrane"/>
    <property type="evidence" value="ECO:0007669"/>
    <property type="project" value="UniProtKB-SubCell"/>
</dbReference>
<sequence length="97" mass="10785">DLSNNSFDQSDFPPWLSTLQSLTTIMMENIQLQGPIPVSLFSLVQLQTVILKNNGLNGTLEIGSTFSDQLGLIDLQFNNIEDVEFDPQINVSNVNIM</sequence>
<dbReference type="PANTHER" id="PTHR45974:SF266">
    <property type="entry name" value="LEUCINE-RICH REPEAT RECEPTOR PROTEIN KINASE HPCA1"/>
    <property type="match status" value="1"/>
</dbReference>
<name>A0A2K3KP70_TRIPR</name>
<keyword evidence="6" id="KW-0418">Kinase</keyword>
<reference evidence="6 7" key="2">
    <citation type="journal article" date="2017" name="Front. Plant Sci.">
        <title>Gene Classification and Mining of Molecular Markers Useful in Red Clover (Trifolium pratense) Breeding.</title>
        <authorList>
            <person name="Istvanek J."/>
            <person name="Dluhosova J."/>
            <person name="Dluhos P."/>
            <person name="Patkova L."/>
            <person name="Nedelnik J."/>
            <person name="Repkova J."/>
        </authorList>
    </citation>
    <scope>NUCLEOTIDE SEQUENCE [LARGE SCALE GENOMIC DNA]</scope>
    <source>
        <strain evidence="7">cv. Tatra</strain>
        <tissue evidence="6">Young leaves</tissue>
    </source>
</reference>
<dbReference type="Gene3D" id="3.80.10.10">
    <property type="entry name" value="Ribonuclease Inhibitor"/>
    <property type="match status" value="1"/>
</dbReference>
<evidence type="ECO:0000256" key="4">
    <source>
        <dbReference type="ARBA" id="ARBA00023136"/>
    </source>
</evidence>
<evidence type="ECO:0000313" key="6">
    <source>
        <dbReference type="EMBL" id="PNX68080.1"/>
    </source>
</evidence>
<dbReference type="GO" id="GO:0016301">
    <property type="term" value="F:kinase activity"/>
    <property type="evidence" value="ECO:0007669"/>
    <property type="project" value="UniProtKB-KW"/>
</dbReference>
<reference evidence="6 7" key="1">
    <citation type="journal article" date="2014" name="Am. J. Bot.">
        <title>Genome assembly and annotation for red clover (Trifolium pratense; Fabaceae).</title>
        <authorList>
            <person name="Istvanek J."/>
            <person name="Jaros M."/>
            <person name="Krenek A."/>
            <person name="Repkova J."/>
        </authorList>
    </citation>
    <scope>NUCLEOTIDE SEQUENCE [LARGE SCALE GENOMIC DNA]</scope>
    <source>
        <strain evidence="7">cv. Tatra</strain>
        <tissue evidence="6">Young leaves</tissue>
    </source>
</reference>
<comment type="caution">
    <text evidence="6">The sequence shown here is derived from an EMBL/GenBank/DDBJ whole genome shotgun (WGS) entry which is preliminary data.</text>
</comment>
<dbReference type="EMBL" id="ASHM01104107">
    <property type="protein sequence ID" value="PNX68080.1"/>
    <property type="molecule type" value="Genomic_DNA"/>
</dbReference>
<keyword evidence="3" id="KW-0677">Repeat</keyword>
<evidence type="ECO:0000256" key="1">
    <source>
        <dbReference type="ARBA" id="ARBA00004370"/>
    </source>
</evidence>
<protein>
    <submittedName>
        <fullName evidence="6">Putative LRR receptor-like protein kinase</fullName>
    </submittedName>
</protein>
<keyword evidence="6" id="KW-0808">Transferase</keyword>
<keyword evidence="4" id="KW-0472">Membrane</keyword>
<evidence type="ECO:0000256" key="3">
    <source>
        <dbReference type="ARBA" id="ARBA00022737"/>
    </source>
</evidence>
<comment type="subcellular location">
    <subcellularLocation>
        <location evidence="1">Membrane</location>
    </subcellularLocation>
</comment>
<dbReference type="AlphaFoldDB" id="A0A2K3KP70"/>
<evidence type="ECO:0000313" key="7">
    <source>
        <dbReference type="Proteomes" id="UP000236291"/>
    </source>
</evidence>
<dbReference type="Proteomes" id="UP000236291">
    <property type="component" value="Unassembled WGS sequence"/>
</dbReference>
<keyword evidence="5" id="KW-0325">Glycoprotein</keyword>